<accession>A0ABY7VXQ1</accession>
<dbReference type="Proteomes" id="UP001214250">
    <property type="component" value="Chromosome 2"/>
</dbReference>
<sequence>MNFDRRDFFRYSTGALCGFSPLANSLQAQPRQLKQNAKMVIYVNVSGGLSQLDSFGIKADNKEISGQSKAIKSSADGIRISHFFPRMAKQMHHVALINSMHTNQGAHAEGDYYTHTSYVPRSSIIHPELGAWVSRFKGDSRMTLPAFVKISATASSGAGFFEGKYGALPIAKASSGLQYSSRHRHVDKKQFDQRLQMLSLLNKTYSKKRSHKMVETYSAAYDNAVRLMGSKDLDVFDINNEKKKYLDAYGNNDFGQGCLLARRLAESGVKFIEVKSNAWDHHNGIYEDFPKQAAELDQGLAALIHDLSQRGMLNSTLVVLSTEFGRTPDLSPGKGRGHYPKAYTCLLAGGGISGGQAYGKVSADGRDIEENKVSVPDFNATIAYAAGLDVKKVITSPEGRPFTVAHKGKPLYQLF</sequence>
<dbReference type="EMBL" id="CP117812">
    <property type="protein sequence ID" value="WDE97571.1"/>
    <property type="molecule type" value="Genomic_DNA"/>
</dbReference>
<evidence type="ECO:0000313" key="1">
    <source>
        <dbReference type="EMBL" id="WDE97571.1"/>
    </source>
</evidence>
<evidence type="ECO:0000313" key="2">
    <source>
        <dbReference type="Proteomes" id="UP001214250"/>
    </source>
</evidence>
<proteinExistence type="predicted"/>
<organism evidence="1 2">
    <name type="scientific">Lentisphaera profundi</name>
    <dbReference type="NCBI Taxonomy" id="1658616"/>
    <lineage>
        <taxon>Bacteria</taxon>
        <taxon>Pseudomonadati</taxon>
        <taxon>Lentisphaerota</taxon>
        <taxon>Lentisphaeria</taxon>
        <taxon>Lentisphaerales</taxon>
        <taxon>Lentisphaeraceae</taxon>
        <taxon>Lentisphaera</taxon>
    </lineage>
</organism>
<keyword evidence="2" id="KW-1185">Reference proteome</keyword>
<dbReference type="PANTHER" id="PTHR43737:SF1">
    <property type="entry name" value="DUF1501 DOMAIN-CONTAINING PROTEIN"/>
    <property type="match status" value="1"/>
</dbReference>
<dbReference type="InterPro" id="IPR017850">
    <property type="entry name" value="Alkaline_phosphatase_core_sf"/>
</dbReference>
<gene>
    <name evidence="1" type="ORF">PQO03_17225</name>
</gene>
<reference evidence="1 2" key="1">
    <citation type="submission" date="2023-02" db="EMBL/GenBank/DDBJ databases">
        <title>Genome sequence of Lentisphaera profundi SAORIC-696.</title>
        <authorList>
            <person name="Kim e."/>
            <person name="Cho J.-C."/>
            <person name="Choi A."/>
            <person name="Kang I."/>
        </authorList>
    </citation>
    <scope>NUCLEOTIDE SEQUENCE [LARGE SCALE GENOMIC DNA]</scope>
    <source>
        <strain evidence="1 2">SAORIC-696</strain>
    </source>
</reference>
<dbReference type="Pfam" id="PF07394">
    <property type="entry name" value="DUF1501"/>
    <property type="match status" value="1"/>
</dbReference>
<dbReference type="InterPro" id="IPR010869">
    <property type="entry name" value="DUF1501"/>
</dbReference>
<dbReference type="SUPFAM" id="SSF53649">
    <property type="entry name" value="Alkaline phosphatase-like"/>
    <property type="match status" value="1"/>
</dbReference>
<name>A0ABY7VXQ1_9BACT</name>
<dbReference type="RefSeq" id="WP_274152044.1">
    <property type="nucleotide sequence ID" value="NZ_CP117812.1"/>
</dbReference>
<protein>
    <submittedName>
        <fullName evidence="1">DUF1501 domain-containing protein</fullName>
    </submittedName>
</protein>
<dbReference type="PANTHER" id="PTHR43737">
    <property type="entry name" value="BLL7424 PROTEIN"/>
    <property type="match status" value="1"/>
</dbReference>